<comment type="caution">
    <text evidence="10">The sequence shown here is derived from an EMBL/GenBank/DDBJ whole genome shotgun (WGS) entry which is preliminary data.</text>
</comment>
<evidence type="ECO:0000256" key="1">
    <source>
        <dbReference type="ARBA" id="ARBA00004141"/>
    </source>
</evidence>
<protein>
    <submittedName>
        <fullName evidence="10">Cation transporter</fullName>
    </submittedName>
</protein>
<evidence type="ECO:0000256" key="6">
    <source>
        <dbReference type="ARBA" id="ARBA00023136"/>
    </source>
</evidence>
<organism evidence="10 11">
    <name type="scientific">Caldanaerobacter subterraneus</name>
    <dbReference type="NCBI Taxonomy" id="911092"/>
    <lineage>
        <taxon>Bacteria</taxon>
        <taxon>Bacillati</taxon>
        <taxon>Bacillota</taxon>
        <taxon>Clostridia</taxon>
        <taxon>Thermoanaerobacterales</taxon>
        <taxon>Thermoanaerobacteraceae</taxon>
        <taxon>Caldanaerobacter</taxon>
    </lineage>
</organism>
<evidence type="ECO:0000256" key="7">
    <source>
        <dbReference type="SAM" id="Phobius"/>
    </source>
</evidence>
<dbReference type="InterPro" id="IPR036837">
    <property type="entry name" value="Cation_efflux_CTD_sf"/>
</dbReference>
<keyword evidence="5 7" id="KW-1133">Transmembrane helix</keyword>
<dbReference type="PANTHER" id="PTHR43840:SF15">
    <property type="entry name" value="MITOCHONDRIAL METAL TRANSPORTER 1-RELATED"/>
    <property type="match status" value="1"/>
</dbReference>
<dbReference type="InterPro" id="IPR027469">
    <property type="entry name" value="Cation_efflux_TMD_sf"/>
</dbReference>
<gene>
    <name evidence="10" type="ORF">DEA61_08415</name>
</gene>
<dbReference type="InterPro" id="IPR027470">
    <property type="entry name" value="Cation_efflux_CTD"/>
</dbReference>
<feature type="domain" description="Cation efflux protein transmembrane" evidence="8">
    <location>
        <begin position="12"/>
        <end position="203"/>
    </location>
</feature>
<evidence type="ECO:0000256" key="4">
    <source>
        <dbReference type="ARBA" id="ARBA00022692"/>
    </source>
</evidence>
<name>A0A117KVI5_9THEO</name>
<dbReference type="Gene3D" id="3.30.70.1350">
    <property type="entry name" value="Cation efflux protein, cytoplasmic domain"/>
    <property type="match status" value="1"/>
</dbReference>
<dbReference type="GO" id="GO:0008324">
    <property type="term" value="F:monoatomic cation transmembrane transporter activity"/>
    <property type="evidence" value="ECO:0007669"/>
    <property type="project" value="InterPro"/>
</dbReference>
<evidence type="ECO:0000256" key="2">
    <source>
        <dbReference type="ARBA" id="ARBA00008114"/>
    </source>
</evidence>
<accession>A0A117KVI5</accession>
<feature type="transmembrane region" description="Helical" evidence="7">
    <location>
        <begin position="112"/>
        <end position="135"/>
    </location>
</feature>
<dbReference type="EMBL" id="DOLB01000124">
    <property type="protein sequence ID" value="HBT49829.1"/>
    <property type="molecule type" value="Genomic_DNA"/>
</dbReference>
<dbReference type="Proteomes" id="UP000264445">
    <property type="component" value="Unassembled WGS sequence"/>
</dbReference>
<feature type="transmembrane region" description="Helical" evidence="7">
    <location>
        <begin position="37"/>
        <end position="58"/>
    </location>
</feature>
<dbReference type="FunFam" id="1.20.1510.10:FF:000006">
    <property type="entry name" value="Divalent cation efflux transporter"/>
    <property type="match status" value="1"/>
</dbReference>
<dbReference type="InterPro" id="IPR050291">
    <property type="entry name" value="CDF_Transporter"/>
</dbReference>
<dbReference type="Pfam" id="PF01545">
    <property type="entry name" value="Cation_efflux"/>
    <property type="match status" value="1"/>
</dbReference>
<comment type="subcellular location">
    <subcellularLocation>
        <location evidence="1">Membrane</location>
        <topology evidence="1">Multi-pass membrane protein</topology>
    </subcellularLocation>
</comment>
<evidence type="ECO:0000259" key="9">
    <source>
        <dbReference type="Pfam" id="PF16916"/>
    </source>
</evidence>
<keyword evidence="6 7" id="KW-0472">Membrane</keyword>
<dbReference type="SUPFAM" id="SSF160240">
    <property type="entry name" value="Cation efflux protein cytoplasmic domain-like"/>
    <property type="match status" value="1"/>
</dbReference>
<keyword evidence="3" id="KW-0813">Transport</keyword>
<proteinExistence type="inferred from homology"/>
<feature type="transmembrane region" description="Helical" evidence="7">
    <location>
        <begin position="79"/>
        <end position="100"/>
    </location>
</feature>
<dbReference type="NCBIfam" id="TIGR01297">
    <property type="entry name" value="CDF"/>
    <property type="match status" value="1"/>
</dbReference>
<dbReference type="InterPro" id="IPR002524">
    <property type="entry name" value="Cation_efflux"/>
</dbReference>
<comment type="similarity">
    <text evidence="2">Belongs to the cation diffusion facilitator (CDF) transporter (TC 2.A.4) family.</text>
</comment>
<evidence type="ECO:0000259" key="8">
    <source>
        <dbReference type="Pfam" id="PF01545"/>
    </source>
</evidence>
<dbReference type="Pfam" id="PF16916">
    <property type="entry name" value="ZT_dimer"/>
    <property type="match status" value="1"/>
</dbReference>
<dbReference type="GO" id="GO:0016020">
    <property type="term" value="C:membrane"/>
    <property type="evidence" value="ECO:0007669"/>
    <property type="project" value="UniProtKB-SubCell"/>
</dbReference>
<sequence>MEREKIGTKVSWITIFINTFLCLFKIIAGVVGKSSAMIADGVHTLSDILTTFVVILGLKISSKEEDEKHPYGHEKFELIFAKAISVILIITGFSIGYEGIKKLILGEISTPGKIALVAAAASIVLKEGMYWYTIIIARKIKSISMEADAWHHRSDAFSSIGTFIGIFAARMGYRFFDPLAALVVSFFIVKVGIEFYLKATKALVDESVDKETIEKIKNIVMSVDGVKGIQSLKTRVFGHRIYVDLEIYVDERLNVKEGHDIAEKVHDALEGEIDSIKHCMVHVEPINTTTLFN</sequence>
<reference evidence="10 11" key="1">
    <citation type="journal article" date="2018" name="Nat. Biotechnol.">
        <title>A standardized bacterial taxonomy based on genome phylogeny substantially revises the tree of life.</title>
        <authorList>
            <person name="Parks D.H."/>
            <person name="Chuvochina M."/>
            <person name="Waite D.W."/>
            <person name="Rinke C."/>
            <person name="Skarshewski A."/>
            <person name="Chaumeil P.A."/>
            <person name="Hugenholtz P."/>
        </authorList>
    </citation>
    <scope>NUCLEOTIDE SEQUENCE [LARGE SCALE GENOMIC DNA]</scope>
    <source>
        <strain evidence="10">UBA12544</strain>
    </source>
</reference>
<dbReference type="InterPro" id="IPR058533">
    <property type="entry name" value="Cation_efflux_TM"/>
</dbReference>
<evidence type="ECO:0000313" key="10">
    <source>
        <dbReference type="EMBL" id="HBT49829.1"/>
    </source>
</evidence>
<evidence type="ECO:0000313" key="11">
    <source>
        <dbReference type="Proteomes" id="UP000264445"/>
    </source>
</evidence>
<dbReference type="SUPFAM" id="SSF161111">
    <property type="entry name" value="Cation efflux protein transmembrane domain-like"/>
    <property type="match status" value="1"/>
</dbReference>
<dbReference type="Gene3D" id="1.20.1510.10">
    <property type="entry name" value="Cation efflux protein transmembrane domain"/>
    <property type="match status" value="1"/>
</dbReference>
<dbReference type="AlphaFoldDB" id="A0A117KVI5"/>
<evidence type="ECO:0000256" key="3">
    <source>
        <dbReference type="ARBA" id="ARBA00022448"/>
    </source>
</evidence>
<dbReference type="RefSeq" id="WP_278429290.1">
    <property type="nucleotide sequence ID" value="NZ_DOLB01000124.1"/>
</dbReference>
<feature type="transmembrane region" description="Helical" evidence="7">
    <location>
        <begin position="12"/>
        <end position="31"/>
    </location>
</feature>
<dbReference type="PANTHER" id="PTHR43840">
    <property type="entry name" value="MITOCHONDRIAL METAL TRANSPORTER 1-RELATED"/>
    <property type="match status" value="1"/>
</dbReference>
<evidence type="ECO:0000256" key="5">
    <source>
        <dbReference type="ARBA" id="ARBA00022989"/>
    </source>
</evidence>
<keyword evidence="4 7" id="KW-0812">Transmembrane</keyword>
<feature type="transmembrane region" description="Helical" evidence="7">
    <location>
        <begin position="156"/>
        <end position="173"/>
    </location>
</feature>
<feature type="domain" description="Cation efflux protein cytoplasmic" evidence="9">
    <location>
        <begin position="209"/>
        <end position="285"/>
    </location>
</feature>
<feature type="transmembrane region" description="Helical" evidence="7">
    <location>
        <begin position="179"/>
        <end position="197"/>
    </location>
</feature>